<comment type="similarity">
    <text evidence="1">Belongs to the short-chain dehydrogenases/reductases (SDR) family.</text>
</comment>
<keyword evidence="5" id="KW-1185">Reference proteome</keyword>
<dbReference type="EMBL" id="JBHUGF010000010">
    <property type="protein sequence ID" value="MFD1991202.1"/>
    <property type="molecule type" value="Genomic_DNA"/>
</dbReference>
<dbReference type="Proteomes" id="UP001597403">
    <property type="component" value="Unassembled WGS sequence"/>
</dbReference>
<evidence type="ECO:0000256" key="2">
    <source>
        <dbReference type="ARBA" id="ARBA00023002"/>
    </source>
</evidence>
<accession>A0ABW4UUR8</accession>
<comment type="caution">
    <text evidence="4">The sequence shown here is derived from an EMBL/GenBank/DDBJ whole genome shotgun (WGS) entry which is preliminary data.</text>
</comment>
<evidence type="ECO:0000256" key="1">
    <source>
        <dbReference type="ARBA" id="ARBA00006484"/>
    </source>
</evidence>
<dbReference type="PANTHER" id="PTHR48107:SF16">
    <property type="entry name" value="NADPH-DEPENDENT ALDEHYDE REDUCTASE 1, CHLOROPLASTIC"/>
    <property type="match status" value="1"/>
</dbReference>
<dbReference type="NCBIfam" id="NF005559">
    <property type="entry name" value="PRK07231.1"/>
    <property type="match status" value="1"/>
</dbReference>
<keyword evidence="2" id="KW-0560">Oxidoreductase</keyword>
<dbReference type="InterPro" id="IPR036291">
    <property type="entry name" value="NAD(P)-bd_dom_sf"/>
</dbReference>
<protein>
    <submittedName>
        <fullName evidence="4">SDR family oxidoreductase</fullName>
    </submittedName>
</protein>
<name>A0ABW4UUR8_9BACL</name>
<dbReference type="PANTHER" id="PTHR48107">
    <property type="entry name" value="NADPH-DEPENDENT ALDEHYDE REDUCTASE-LIKE PROTEIN, CHLOROPLASTIC-RELATED"/>
    <property type="match status" value="1"/>
</dbReference>
<evidence type="ECO:0000256" key="3">
    <source>
        <dbReference type="SAM" id="MobiDB-lite"/>
    </source>
</evidence>
<dbReference type="Pfam" id="PF13561">
    <property type="entry name" value="adh_short_C2"/>
    <property type="match status" value="1"/>
</dbReference>
<dbReference type="PROSITE" id="PS00061">
    <property type="entry name" value="ADH_SHORT"/>
    <property type="match status" value="1"/>
</dbReference>
<gene>
    <name evidence="4" type="ORF">ACFSGI_14610</name>
</gene>
<reference evidence="5" key="1">
    <citation type="journal article" date="2019" name="Int. J. Syst. Evol. Microbiol.">
        <title>The Global Catalogue of Microorganisms (GCM) 10K type strain sequencing project: providing services to taxonomists for standard genome sequencing and annotation.</title>
        <authorList>
            <consortium name="The Broad Institute Genomics Platform"/>
            <consortium name="The Broad Institute Genome Sequencing Center for Infectious Disease"/>
            <person name="Wu L."/>
            <person name="Ma J."/>
        </authorList>
    </citation>
    <scope>NUCLEOTIDE SEQUENCE [LARGE SCALE GENOMIC DNA]</scope>
    <source>
        <strain evidence="5">CGMCC 1.15067</strain>
    </source>
</reference>
<dbReference type="InterPro" id="IPR002347">
    <property type="entry name" value="SDR_fam"/>
</dbReference>
<organism evidence="4 5">
    <name type="scientific">Paenibacillus nicotianae</name>
    <dbReference type="NCBI Taxonomy" id="1526551"/>
    <lineage>
        <taxon>Bacteria</taxon>
        <taxon>Bacillati</taxon>
        <taxon>Bacillota</taxon>
        <taxon>Bacilli</taxon>
        <taxon>Bacillales</taxon>
        <taxon>Paenibacillaceae</taxon>
        <taxon>Paenibacillus</taxon>
    </lineage>
</organism>
<dbReference type="Gene3D" id="3.40.50.720">
    <property type="entry name" value="NAD(P)-binding Rossmann-like Domain"/>
    <property type="match status" value="1"/>
</dbReference>
<proteinExistence type="inferred from homology"/>
<evidence type="ECO:0000313" key="4">
    <source>
        <dbReference type="EMBL" id="MFD1991202.1"/>
    </source>
</evidence>
<evidence type="ECO:0000313" key="5">
    <source>
        <dbReference type="Proteomes" id="UP001597403"/>
    </source>
</evidence>
<dbReference type="PRINTS" id="PR00080">
    <property type="entry name" value="SDRFAMILY"/>
</dbReference>
<dbReference type="NCBIfam" id="NF005214">
    <property type="entry name" value="PRK06701.1"/>
    <property type="match status" value="1"/>
</dbReference>
<dbReference type="CDD" id="cd05355">
    <property type="entry name" value="SDR_c1"/>
    <property type="match status" value="1"/>
</dbReference>
<dbReference type="InterPro" id="IPR020904">
    <property type="entry name" value="Sc_DH/Rdtase_CS"/>
</dbReference>
<dbReference type="RefSeq" id="WP_204824828.1">
    <property type="nucleotide sequence ID" value="NZ_JBHUGF010000010.1"/>
</dbReference>
<dbReference type="PRINTS" id="PR00081">
    <property type="entry name" value="GDHRDH"/>
</dbReference>
<feature type="compositionally biased region" description="Polar residues" evidence="3">
    <location>
        <begin position="1"/>
        <end position="10"/>
    </location>
</feature>
<sequence length="286" mass="30805">MSSEENTLPPQHQEKQPGIESEMTPRPEYKAPAYQAAGKLKDKVAIITGGDSGIGRAVAVLYAKEGADVAIVYKDEHSDAEETKQAVEQEGRKCILLPGDVGDESFAKQAVEQTVSELGKLDIVVNNAAEQHVQQSIVDITAEQLERTFRTNIFGMFFITKAAVPHLKEGSTIINTTSVTAYRGEPVLLDYSSTKGAITAFTRALSMNIVEKGIRVNAVAPGPIWTPLIPASFDEEKVSKFGASQPMKRPGQPEEVAPAYVYLASTDSSYVSGQIIHVNGGEIING</sequence>
<feature type="compositionally biased region" description="Basic and acidic residues" evidence="3">
    <location>
        <begin position="12"/>
        <end position="29"/>
    </location>
</feature>
<feature type="region of interest" description="Disordered" evidence="3">
    <location>
        <begin position="1"/>
        <end position="31"/>
    </location>
</feature>
<dbReference type="SUPFAM" id="SSF51735">
    <property type="entry name" value="NAD(P)-binding Rossmann-fold domains"/>
    <property type="match status" value="1"/>
</dbReference>